<comment type="similarity">
    <text evidence="12 13">Belongs to the TonB-dependent receptor family.</text>
</comment>
<evidence type="ECO:0000259" key="14">
    <source>
        <dbReference type="Pfam" id="PF00593"/>
    </source>
</evidence>
<keyword evidence="16" id="KW-0675">Receptor</keyword>
<reference evidence="16 17" key="1">
    <citation type="submission" date="2020-02" db="EMBL/GenBank/DDBJ databases">
        <title>Out from the shadows clarifying the taxonomy of the family Cryomorphaceae and related taxa by utilizing the GTDB taxonomic framework.</title>
        <authorList>
            <person name="Bowman J.P."/>
        </authorList>
    </citation>
    <scope>NUCLEOTIDE SEQUENCE [LARGE SCALE GENOMIC DNA]</scope>
    <source>
        <strain evidence="16 17">QSSC 1-22</strain>
    </source>
</reference>
<evidence type="ECO:0000256" key="13">
    <source>
        <dbReference type="RuleBase" id="RU003357"/>
    </source>
</evidence>
<dbReference type="PANTHER" id="PTHR32552">
    <property type="entry name" value="FERRICHROME IRON RECEPTOR-RELATED"/>
    <property type="match status" value="1"/>
</dbReference>
<proteinExistence type="inferred from homology"/>
<evidence type="ECO:0000259" key="15">
    <source>
        <dbReference type="Pfam" id="PF07715"/>
    </source>
</evidence>
<keyword evidence="10 12" id="KW-0472">Membrane</keyword>
<organism evidence="16 17">
    <name type="scientific">Cryomorpha ignava</name>
    <dbReference type="NCBI Taxonomy" id="101383"/>
    <lineage>
        <taxon>Bacteria</taxon>
        <taxon>Pseudomonadati</taxon>
        <taxon>Bacteroidota</taxon>
        <taxon>Flavobacteriia</taxon>
        <taxon>Flavobacteriales</taxon>
        <taxon>Cryomorphaceae</taxon>
        <taxon>Cryomorpha</taxon>
    </lineage>
</organism>
<dbReference type="SUPFAM" id="SSF49464">
    <property type="entry name" value="Carboxypeptidase regulatory domain-like"/>
    <property type="match status" value="1"/>
</dbReference>
<dbReference type="GO" id="GO:0009279">
    <property type="term" value="C:cell outer membrane"/>
    <property type="evidence" value="ECO:0007669"/>
    <property type="project" value="UniProtKB-SubCell"/>
</dbReference>
<dbReference type="InterPro" id="IPR008969">
    <property type="entry name" value="CarboxyPept-like_regulatory"/>
</dbReference>
<feature type="domain" description="TonB-dependent receptor-like beta-barrel" evidence="14">
    <location>
        <begin position="310"/>
        <end position="765"/>
    </location>
</feature>
<evidence type="ECO:0000256" key="4">
    <source>
        <dbReference type="ARBA" id="ARBA00022496"/>
    </source>
</evidence>
<dbReference type="GO" id="GO:0015344">
    <property type="term" value="F:siderophore uptake transmembrane transporter activity"/>
    <property type="evidence" value="ECO:0007669"/>
    <property type="project" value="TreeGrafter"/>
</dbReference>
<dbReference type="PANTHER" id="PTHR32552:SF68">
    <property type="entry name" value="FERRICHROME OUTER MEMBRANE TRANSPORTER_PHAGE RECEPTOR"/>
    <property type="match status" value="1"/>
</dbReference>
<keyword evidence="5 12" id="KW-0812">Transmembrane</keyword>
<dbReference type="Proteomes" id="UP000486602">
    <property type="component" value="Unassembled WGS sequence"/>
</dbReference>
<dbReference type="Gene3D" id="2.170.130.10">
    <property type="entry name" value="TonB-dependent receptor, plug domain"/>
    <property type="match status" value="1"/>
</dbReference>
<evidence type="ECO:0000256" key="10">
    <source>
        <dbReference type="ARBA" id="ARBA00023136"/>
    </source>
</evidence>
<keyword evidence="8" id="KW-0406">Ion transport</keyword>
<accession>A0A7K3WN06</accession>
<dbReference type="InterPro" id="IPR000531">
    <property type="entry name" value="Beta-barrel_TonB"/>
</dbReference>
<evidence type="ECO:0000256" key="2">
    <source>
        <dbReference type="ARBA" id="ARBA00022448"/>
    </source>
</evidence>
<dbReference type="PROSITE" id="PS52016">
    <property type="entry name" value="TONB_DEPENDENT_REC_3"/>
    <property type="match status" value="1"/>
</dbReference>
<keyword evidence="3 12" id="KW-1134">Transmembrane beta strand</keyword>
<gene>
    <name evidence="16" type="ORF">G3O08_05890</name>
</gene>
<dbReference type="Pfam" id="PF07715">
    <property type="entry name" value="Plug"/>
    <property type="match status" value="1"/>
</dbReference>
<keyword evidence="4" id="KW-0410">Iron transport</keyword>
<keyword evidence="6" id="KW-0732">Signal</keyword>
<dbReference type="Gene3D" id="2.40.170.20">
    <property type="entry name" value="TonB-dependent receptor, beta-barrel domain"/>
    <property type="match status" value="1"/>
</dbReference>
<evidence type="ECO:0000256" key="3">
    <source>
        <dbReference type="ARBA" id="ARBA00022452"/>
    </source>
</evidence>
<sequence>MAAMLYALPIAAQSQINGVVTSNTGGALGGAHVVLNGYERAVYTSFNGEFEFGNLKPEKYALRVSYIGYQTYYDTLEAGRNGENLKIILEPSRFLTDEVVVSATRLSQKAPATFKNISKREIEERNLGQDLPMLLNYTPSLVATSDAGAGVGYTSMRIRGSDQTRINVTVNGIPINDPESQGVFWVNMPDISSSLSSIQIQRGLGTSTNGSGAFGASINMETNTLDQGAGGMISNSFGSFNTRKHTVQFNSGLLNNGFAVEGRLSEIASDGYIDRASSNLRSYYLSGGYYGEKTVVKAITFSGTERTYQSWYGTPQSRLNNDVDGMLTHAANEGYSEAQTQNLLNSGRTYNYYTYDNQVDDYEQTHYQLHLIQKFAPNLSLTLAGHYTKGQGFFEEYKPRAKFIDYGKPNAIIGGDTISRTDIIRRRWLDNDFYGGTFSLNYEKNNHNLTLGGGAHFYRGNHFGEIVWAEVSTTVDHLEEYYRNIGDKDEVNIYGKWDYSLEKWTFMADLQIRSVNYITNGIDNDQLNIDVSEQFLFVNPKVGARYKLNSRSSIYGYAGRGNREPVRNDFIDAPEGTKPRAETLNNFEAGYALIDDKLNLTFNGFYMDYENQLVLTGELNDVGSSVRRNVDKSYRAGVEIDGTYMFLKEFGVNANAAFSRNKIENFNEVIYDYDEINGGILNKNYNDVDISFSPTVVASGMLIIKPLKNLEINFMSKYVSKQYLDNTASDVRSIDAYWVNDLRIGYGIDDLVFDRIEFNLLINNIFDAKYSSNGYTYSYAFGGDLTTENFYYPQAGTNFLIGLNLVF</sequence>
<keyword evidence="17" id="KW-1185">Reference proteome</keyword>
<keyword evidence="9 13" id="KW-0798">TonB box</keyword>
<dbReference type="InterPro" id="IPR039426">
    <property type="entry name" value="TonB-dep_rcpt-like"/>
</dbReference>
<keyword evidence="2 12" id="KW-0813">Transport</keyword>
<feature type="domain" description="TonB-dependent receptor plug" evidence="15">
    <location>
        <begin position="108"/>
        <end position="216"/>
    </location>
</feature>
<protein>
    <submittedName>
        <fullName evidence="16">TonB-dependent receptor</fullName>
    </submittedName>
</protein>
<dbReference type="Pfam" id="PF13715">
    <property type="entry name" value="CarbopepD_reg_2"/>
    <property type="match status" value="1"/>
</dbReference>
<dbReference type="Gene3D" id="2.60.40.1120">
    <property type="entry name" value="Carboxypeptidase-like, regulatory domain"/>
    <property type="match status" value="1"/>
</dbReference>
<evidence type="ECO:0000256" key="9">
    <source>
        <dbReference type="ARBA" id="ARBA00023077"/>
    </source>
</evidence>
<dbReference type="InterPro" id="IPR012910">
    <property type="entry name" value="Plug_dom"/>
</dbReference>
<evidence type="ECO:0000256" key="6">
    <source>
        <dbReference type="ARBA" id="ARBA00022729"/>
    </source>
</evidence>
<dbReference type="AlphaFoldDB" id="A0A7K3WN06"/>
<comment type="subcellular location">
    <subcellularLocation>
        <location evidence="1 12">Cell outer membrane</location>
        <topology evidence="1 12">Multi-pass membrane protein</topology>
    </subcellularLocation>
</comment>
<evidence type="ECO:0000256" key="12">
    <source>
        <dbReference type="PROSITE-ProRule" id="PRU01360"/>
    </source>
</evidence>
<keyword evidence="7" id="KW-0408">Iron</keyword>
<name>A0A7K3WN06_9FLAO</name>
<evidence type="ECO:0000256" key="7">
    <source>
        <dbReference type="ARBA" id="ARBA00023004"/>
    </source>
</evidence>
<comment type="caution">
    <text evidence="16">The sequence shown here is derived from an EMBL/GenBank/DDBJ whole genome shotgun (WGS) entry which is preliminary data.</text>
</comment>
<evidence type="ECO:0000313" key="16">
    <source>
        <dbReference type="EMBL" id="NEN23030.1"/>
    </source>
</evidence>
<dbReference type="Pfam" id="PF00593">
    <property type="entry name" value="TonB_dep_Rec_b-barrel"/>
    <property type="match status" value="1"/>
</dbReference>
<evidence type="ECO:0000256" key="11">
    <source>
        <dbReference type="ARBA" id="ARBA00023237"/>
    </source>
</evidence>
<evidence type="ECO:0000313" key="17">
    <source>
        <dbReference type="Proteomes" id="UP000486602"/>
    </source>
</evidence>
<dbReference type="SUPFAM" id="SSF56935">
    <property type="entry name" value="Porins"/>
    <property type="match status" value="1"/>
</dbReference>
<dbReference type="EMBL" id="JAAGVY010000007">
    <property type="protein sequence ID" value="NEN23030.1"/>
    <property type="molecule type" value="Genomic_DNA"/>
</dbReference>
<dbReference type="InterPro" id="IPR037066">
    <property type="entry name" value="Plug_dom_sf"/>
</dbReference>
<dbReference type="InterPro" id="IPR036942">
    <property type="entry name" value="Beta-barrel_TonB_sf"/>
</dbReference>
<evidence type="ECO:0000256" key="1">
    <source>
        <dbReference type="ARBA" id="ARBA00004571"/>
    </source>
</evidence>
<keyword evidence="11 12" id="KW-0998">Cell outer membrane</keyword>
<evidence type="ECO:0000256" key="8">
    <source>
        <dbReference type="ARBA" id="ARBA00023065"/>
    </source>
</evidence>
<evidence type="ECO:0000256" key="5">
    <source>
        <dbReference type="ARBA" id="ARBA00022692"/>
    </source>
</evidence>